<dbReference type="PANTHER" id="PTHR12387">
    <property type="entry name" value="26S PROTEASOME NON-ATPASE REGULATORY SUBUNIT 8"/>
    <property type="match status" value="1"/>
</dbReference>
<keyword evidence="1" id="KW-0647">Proteasome</keyword>
<dbReference type="Pfam" id="PF10075">
    <property type="entry name" value="CSN8_PSD8_EIF3K"/>
    <property type="match status" value="1"/>
</dbReference>
<accession>A0A7E4VUU9</accession>
<evidence type="ECO:0000313" key="4">
    <source>
        <dbReference type="WBParaSite" id="Pan_g3024.t1"/>
    </source>
</evidence>
<dbReference type="WBParaSite" id="Pan_g3024.t1">
    <property type="protein sequence ID" value="Pan_g3024.t1"/>
    <property type="gene ID" value="Pan_g3024"/>
</dbReference>
<dbReference type="GO" id="GO:0043161">
    <property type="term" value="P:proteasome-mediated ubiquitin-dependent protein catabolic process"/>
    <property type="evidence" value="ECO:0007669"/>
    <property type="project" value="TreeGrafter"/>
</dbReference>
<sequence length="258" mass="29062">MSSAEKSHKALLTAFAKDSKNLGEIEKALVAVKNALSEPAASQLSPAALSTIHRDFFEISALFSILKKDIEGFEKAIIDVQSFYLHEKADSTNKDLMTGLRLMFLLVKGRLNEFHMLIEQIPQSIQQSNPFIVAPVKFEQYLMEGAYNKVVLNEKTLPSPYYAMFIRILTDTVRGEIAACIEKSYKRILIKDAIQMLLYDNEAAALAFADARGWKREKDMFNFDNLNTSASGPPKAHLDTTRIAKQAIYYAKQLEMIV</sequence>
<dbReference type="Gene3D" id="1.25.40.990">
    <property type="match status" value="1"/>
</dbReference>
<evidence type="ECO:0000256" key="1">
    <source>
        <dbReference type="ARBA" id="ARBA00022942"/>
    </source>
</evidence>
<dbReference type="PANTHER" id="PTHR12387:SF0">
    <property type="entry name" value="26S PROTEASOME NON-ATPASE REGULATORY SUBUNIT 8"/>
    <property type="match status" value="1"/>
</dbReference>
<dbReference type="Proteomes" id="UP000492821">
    <property type="component" value="Unassembled WGS sequence"/>
</dbReference>
<evidence type="ECO:0000313" key="3">
    <source>
        <dbReference type="Proteomes" id="UP000492821"/>
    </source>
</evidence>
<name>A0A7E4VUU9_PANRE</name>
<reference evidence="4" key="2">
    <citation type="submission" date="2020-10" db="UniProtKB">
        <authorList>
            <consortium name="WormBaseParasite"/>
        </authorList>
    </citation>
    <scope>IDENTIFICATION</scope>
</reference>
<dbReference type="GO" id="GO:0008541">
    <property type="term" value="C:proteasome regulatory particle, lid subcomplex"/>
    <property type="evidence" value="ECO:0007669"/>
    <property type="project" value="TreeGrafter"/>
</dbReference>
<feature type="domain" description="CSN8/PSMD8/EIF3K" evidence="2">
    <location>
        <begin position="93"/>
        <end position="221"/>
    </location>
</feature>
<dbReference type="InterPro" id="IPR006746">
    <property type="entry name" value="26S_Psome_Rpn12"/>
</dbReference>
<reference evidence="3" key="1">
    <citation type="journal article" date="2013" name="Genetics">
        <title>The draft genome and transcriptome of Panagrellus redivivus are shaped by the harsh demands of a free-living lifestyle.</title>
        <authorList>
            <person name="Srinivasan J."/>
            <person name="Dillman A.R."/>
            <person name="Macchietto M.G."/>
            <person name="Heikkinen L."/>
            <person name="Lakso M."/>
            <person name="Fracchia K.M."/>
            <person name="Antoshechkin I."/>
            <person name="Mortazavi A."/>
            <person name="Wong G."/>
            <person name="Sternberg P.W."/>
        </authorList>
    </citation>
    <scope>NUCLEOTIDE SEQUENCE [LARGE SCALE GENOMIC DNA]</scope>
    <source>
        <strain evidence="3">MT8872</strain>
    </source>
</reference>
<evidence type="ECO:0000259" key="2">
    <source>
        <dbReference type="Pfam" id="PF10075"/>
    </source>
</evidence>
<proteinExistence type="predicted"/>
<organism evidence="3 4">
    <name type="scientific">Panagrellus redivivus</name>
    <name type="common">Microworm</name>
    <dbReference type="NCBI Taxonomy" id="6233"/>
    <lineage>
        <taxon>Eukaryota</taxon>
        <taxon>Metazoa</taxon>
        <taxon>Ecdysozoa</taxon>
        <taxon>Nematoda</taxon>
        <taxon>Chromadorea</taxon>
        <taxon>Rhabditida</taxon>
        <taxon>Tylenchina</taxon>
        <taxon>Panagrolaimomorpha</taxon>
        <taxon>Panagrolaimoidea</taxon>
        <taxon>Panagrolaimidae</taxon>
        <taxon>Panagrellus</taxon>
    </lineage>
</organism>
<dbReference type="AlphaFoldDB" id="A0A7E4VUU9"/>
<dbReference type="InterPro" id="IPR033464">
    <property type="entry name" value="CSN8_PSD8_EIF3K"/>
</dbReference>
<dbReference type="GO" id="GO:0005634">
    <property type="term" value="C:nucleus"/>
    <property type="evidence" value="ECO:0007669"/>
    <property type="project" value="TreeGrafter"/>
</dbReference>
<protein>
    <submittedName>
        <fullName evidence="4">CSN8_PSD8_EIF3K domain-containing protein</fullName>
    </submittedName>
</protein>
<dbReference type="GO" id="GO:0005829">
    <property type="term" value="C:cytosol"/>
    <property type="evidence" value="ECO:0007669"/>
    <property type="project" value="TreeGrafter"/>
</dbReference>
<keyword evidence="3" id="KW-1185">Reference proteome</keyword>